<feature type="transmembrane region" description="Helical" evidence="1">
    <location>
        <begin position="316"/>
        <end position="340"/>
    </location>
</feature>
<feature type="transmembrane region" description="Helical" evidence="1">
    <location>
        <begin position="140"/>
        <end position="160"/>
    </location>
</feature>
<feature type="transmembrane region" description="Helical" evidence="1">
    <location>
        <begin position="167"/>
        <end position="186"/>
    </location>
</feature>
<feature type="transmembrane region" description="Helical" evidence="1">
    <location>
        <begin position="40"/>
        <end position="66"/>
    </location>
</feature>
<sequence length="499" mass="52288">MLADILAGLGLFINAYSLIALFSGVIIGVVIGAIPGLSTVMAVAIVLPFTFTLPPVPAILLLVGVYKGGMYGGSISAILINTPGTPAASCTMLDGYPMARAGKGRQALQMALYASCFGDMVSNVALILFAAWLAQFALDFGAPELFTLVVFSLTIVAGVAGDHIIKGVIAAAIGLGLATVGTDLIAGTPRFAFDVTPLRGGISLVPVLIGLFALPEVLRMYMGLGEGQQSTAVLGRTSLALREFFSHWRTLFRGSFIGVVLGVIPGLGATPAAFLSYGEARRKSRKPETFGKGNPEGVAAAEAGNSSVGGATMIPLLSLGIPGDVITAVILGAFMIHGLQPGPLLFQSNIDVIYALFMGLIAGSLMLLIIGRLAIPLLGRIIGVRRSLLLPGVLVLCVFGSYAINNSLLDVLTMFAMGVVGLVMIALRFPRAPLLIAFVLGPLLEDNFRQSLLMSQGSYAIFFASPITWLFWSLTAMSLVGMIVTRIRMRRRTHASATE</sequence>
<organism evidence="3 4">
    <name type="scientific">Natronocella acetinitrilica</name>
    <dbReference type="NCBI Taxonomy" id="414046"/>
    <lineage>
        <taxon>Bacteria</taxon>
        <taxon>Pseudomonadati</taxon>
        <taxon>Pseudomonadota</taxon>
        <taxon>Gammaproteobacteria</taxon>
        <taxon>Chromatiales</taxon>
        <taxon>Ectothiorhodospiraceae</taxon>
        <taxon>Natronocella</taxon>
    </lineage>
</organism>
<keyword evidence="1" id="KW-1133">Transmembrane helix</keyword>
<dbReference type="PANTHER" id="PTHR35342:SF5">
    <property type="entry name" value="TRICARBOXYLIC TRANSPORT PROTEIN"/>
    <property type="match status" value="1"/>
</dbReference>
<dbReference type="InterPro" id="IPR002823">
    <property type="entry name" value="DUF112_TM"/>
</dbReference>
<protein>
    <submittedName>
        <fullName evidence="3">Tricarboxylic transport membrane protein</fullName>
    </submittedName>
</protein>
<keyword evidence="4" id="KW-1185">Reference proteome</keyword>
<dbReference type="EMBL" id="JALJXV010000020">
    <property type="protein sequence ID" value="MCP1677254.1"/>
    <property type="molecule type" value="Genomic_DNA"/>
</dbReference>
<feature type="transmembrane region" description="Helical" evidence="1">
    <location>
        <begin position="254"/>
        <end position="277"/>
    </location>
</feature>
<dbReference type="Pfam" id="PF01970">
    <property type="entry name" value="TctA"/>
    <property type="match status" value="1"/>
</dbReference>
<evidence type="ECO:0000256" key="1">
    <source>
        <dbReference type="SAM" id="Phobius"/>
    </source>
</evidence>
<dbReference type="PANTHER" id="PTHR35342">
    <property type="entry name" value="TRICARBOXYLIC TRANSPORT PROTEIN"/>
    <property type="match status" value="1"/>
</dbReference>
<reference evidence="3" key="1">
    <citation type="submission" date="2022-03" db="EMBL/GenBank/DDBJ databases">
        <title>Genomic Encyclopedia of Type Strains, Phase III (KMG-III): the genomes of soil and plant-associated and newly described type strains.</title>
        <authorList>
            <person name="Whitman W."/>
        </authorList>
    </citation>
    <scope>NUCLEOTIDE SEQUENCE</scope>
    <source>
        <strain evidence="3">ANL 6-2</strain>
    </source>
</reference>
<feature type="transmembrane region" description="Helical" evidence="1">
    <location>
        <begin position="12"/>
        <end position="34"/>
    </location>
</feature>
<dbReference type="RefSeq" id="WP_253485869.1">
    <property type="nucleotide sequence ID" value="NZ_JALJXV010000020.1"/>
</dbReference>
<accession>A0AAE3KDV5</accession>
<gene>
    <name evidence="3" type="ORF">J2T57_004433</name>
</gene>
<keyword evidence="1" id="KW-0812">Transmembrane</keyword>
<feature type="transmembrane region" description="Helical" evidence="1">
    <location>
        <begin position="352"/>
        <end position="375"/>
    </location>
</feature>
<feature type="transmembrane region" description="Helical" evidence="1">
    <location>
        <begin position="110"/>
        <end position="134"/>
    </location>
</feature>
<name>A0AAE3KDV5_9GAMM</name>
<keyword evidence="1" id="KW-0472">Membrane</keyword>
<proteinExistence type="predicted"/>
<feature type="transmembrane region" description="Helical" evidence="1">
    <location>
        <begin position="387"/>
        <end position="405"/>
    </location>
</feature>
<feature type="domain" description="DUF112" evidence="2">
    <location>
        <begin position="18"/>
        <end position="435"/>
    </location>
</feature>
<dbReference type="Proteomes" id="UP001205843">
    <property type="component" value="Unassembled WGS sequence"/>
</dbReference>
<dbReference type="AlphaFoldDB" id="A0AAE3KDV5"/>
<comment type="caution">
    <text evidence="3">The sequence shown here is derived from an EMBL/GenBank/DDBJ whole genome shotgun (WGS) entry which is preliminary data.</text>
</comment>
<evidence type="ECO:0000313" key="4">
    <source>
        <dbReference type="Proteomes" id="UP001205843"/>
    </source>
</evidence>
<evidence type="ECO:0000259" key="2">
    <source>
        <dbReference type="Pfam" id="PF01970"/>
    </source>
</evidence>
<feature type="transmembrane region" description="Helical" evidence="1">
    <location>
        <begin position="459"/>
        <end position="484"/>
    </location>
</feature>
<evidence type="ECO:0000313" key="3">
    <source>
        <dbReference type="EMBL" id="MCP1677254.1"/>
    </source>
</evidence>